<dbReference type="STRING" id="240015.ACP_0426"/>
<dbReference type="Pfam" id="PF00072">
    <property type="entry name" value="Response_reg"/>
    <property type="match status" value="1"/>
</dbReference>
<dbReference type="InterPro" id="IPR039420">
    <property type="entry name" value="WalR-like"/>
</dbReference>
<dbReference type="Proteomes" id="UP000002207">
    <property type="component" value="Chromosome"/>
</dbReference>
<evidence type="ECO:0000256" key="2">
    <source>
        <dbReference type="PROSITE-ProRule" id="PRU00169"/>
    </source>
</evidence>
<dbReference type="KEGG" id="aca:ACP_0426"/>
<feature type="modified residue" description="4-aspartylphosphate" evidence="2">
    <location>
        <position position="51"/>
    </location>
</feature>
<dbReference type="GO" id="GO:0006355">
    <property type="term" value="P:regulation of DNA-templated transcription"/>
    <property type="evidence" value="ECO:0007669"/>
    <property type="project" value="InterPro"/>
</dbReference>
<feature type="domain" description="OmpR/PhoB-type" evidence="5">
    <location>
        <begin position="129"/>
        <end position="228"/>
    </location>
</feature>
<dbReference type="SUPFAM" id="SSF52172">
    <property type="entry name" value="CheY-like"/>
    <property type="match status" value="1"/>
</dbReference>
<organism evidence="6 7">
    <name type="scientific">Acidobacterium capsulatum (strain ATCC 51196 / DSM 11244 / BCRC 80197 / JCM 7670 / NBRC 15755 / NCIMB 13165 / 161)</name>
    <dbReference type="NCBI Taxonomy" id="240015"/>
    <lineage>
        <taxon>Bacteria</taxon>
        <taxon>Pseudomonadati</taxon>
        <taxon>Acidobacteriota</taxon>
        <taxon>Terriglobia</taxon>
        <taxon>Terriglobales</taxon>
        <taxon>Acidobacteriaceae</taxon>
        <taxon>Acidobacterium</taxon>
    </lineage>
</organism>
<dbReference type="OrthoDB" id="9790454at2"/>
<evidence type="ECO:0000256" key="1">
    <source>
        <dbReference type="ARBA" id="ARBA00023125"/>
    </source>
</evidence>
<name>C1FA44_ACIC5</name>
<gene>
    <name evidence="6" type="ordered locus">ACP_0426</name>
</gene>
<accession>C1FA44</accession>
<evidence type="ECO:0000256" key="3">
    <source>
        <dbReference type="PROSITE-ProRule" id="PRU01091"/>
    </source>
</evidence>
<dbReference type="GO" id="GO:0005829">
    <property type="term" value="C:cytosol"/>
    <property type="evidence" value="ECO:0007669"/>
    <property type="project" value="TreeGrafter"/>
</dbReference>
<feature type="DNA-binding region" description="OmpR/PhoB-type" evidence="3">
    <location>
        <begin position="129"/>
        <end position="228"/>
    </location>
</feature>
<evidence type="ECO:0000259" key="4">
    <source>
        <dbReference type="PROSITE" id="PS50110"/>
    </source>
</evidence>
<dbReference type="HOGENOM" id="CLU_000445_30_8_0"/>
<keyword evidence="7" id="KW-1185">Reference proteome</keyword>
<dbReference type="Gene3D" id="3.40.50.2300">
    <property type="match status" value="1"/>
</dbReference>
<dbReference type="SMART" id="SM00448">
    <property type="entry name" value="REC"/>
    <property type="match status" value="1"/>
</dbReference>
<dbReference type="GO" id="GO:0032993">
    <property type="term" value="C:protein-DNA complex"/>
    <property type="evidence" value="ECO:0007669"/>
    <property type="project" value="TreeGrafter"/>
</dbReference>
<dbReference type="Gene3D" id="1.10.10.10">
    <property type="entry name" value="Winged helix-like DNA-binding domain superfamily/Winged helix DNA-binding domain"/>
    <property type="match status" value="1"/>
</dbReference>
<keyword evidence="2" id="KW-0597">Phosphoprotein</keyword>
<proteinExistence type="predicted"/>
<dbReference type="FunCoup" id="C1FA44">
    <property type="interactions" value="152"/>
</dbReference>
<dbReference type="InParanoid" id="C1FA44"/>
<dbReference type="InterPro" id="IPR011006">
    <property type="entry name" value="CheY-like_superfamily"/>
</dbReference>
<dbReference type="InterPro" id="IPR001789">
    <property type="entry name" value="Sig_transdc_resp-reg_receiver"/>
</dbReference>
<dbReference type="eggNOG" id="COG0745">
    <property type="taxonomic scope" value="Bacteria"/>
</dbReference>
<dbReference type="InterPro" id="IPR036388">
    <property type="entry name" value="WH-like_DNA-bd_sf"/>
</dbReference>
<dbReference type="RefSeq" id="WP_012680820.1">
    <property type="nucleotide sequence ID" value="NC_012483.1"/>
</dbReference>
<dbReference type="Gene3D" id="6.10.250.690">
    <property type="match status" value="1"/>
</dbReference>
<dbReference type="PANTHER" id="PTHR48111">
    <property type="entry name" value="REGULATOR OF RPOS"/>
    <property type="match status" value="1"/>
</dbReference>
<evidence type="ECO:0000313" key="7">
    <source>
        <dbReference type="Proteomes" id="UP000002207"/>
    </source>
</evidence>
<dbReference type="SMART" id="SM00862">
    <property type="entry name" value="Trans_reg_C"/>
    <property type="match status" value="1"/>
</dbReference>
<dbReference type="GO" id="GO:0000976">
    <property type="term" value="F:transcription cis-regulatory region binding"/>
    <property type="evidence" value="ECO:0007669"/>
    <property type="project" value="TreeGrafter"/>
</dbReference>
<keyword evidence="1 3" id="KW-0238">DNA-binding</keyword>
<dbReference type="CDD" id="cd00383">
    <property type="entry name" value="trans_reg_C"/>
    <property type="match status" value="1"/>
</dbReference>
<reference evidence="6 7" key="1">
    <citation type="journal article" date="2009" name="Appl. Environ. Microbiol.">
        <title>Three genomes from the phylum Acidobacteria provide insight into the lifestyles of these microorganisms in soils.</title>
        <authorList>
            <person name="Ward N.L."/>
            <person name="Challacombe J.F."/>
            <person name="Janssen P.H."/>
            <person name="Henrissat B."/>
            <person name="Coutinho P.M."/>
            <person name="Wu M."/>
            <person name="Xie G."/>
            <person name="Haft D.H."/>
            <person name="Sait M."/>
            <person name="Badger J."/>
            <person name="Barabote R.D."/>
            <person name="Bradley B."/>
            <person name="Brettin T.S."/>
            <person name="Brinkac L.M."/>
            <person name="Bruce D."/>
            <person name="Creasy T."/>
            <person name="Daugherty S.C."/>
            <person name="Davidsen T.M."/>
            <person name="DeBoy R.T."/>
            <person name="Detter J.C."/>
            <person name="Dodson R.J."/>
            <person name="Durkin A.S."/>
            <person name="Ganapathy A."/>
            <person name="Gwinn-Giglio M."/>
            <person name="Han C.S."/>
            <person name="Khouri H."/>
            <person name="Kiss H."/>
            <person name="Kothari S.P."/>
            <person name="Madupu R."/>
            <person name="Nelson K.E."/>
            <person name="Nelson W.C."/>
            <person name="Paulsen I."/>
            <person name="Penn K."/>
            <person name="Ren Q."/>
            <person name="Rosovitz M.J."/>
            <person name="Selengut J.D."/>
            <person name="Shrivastava S."/>
            <person name="Sullivan S.A."/>
            <person name="Tapia R."/>
            <person name="Thompson L.S."/>
            <person name="Watkins K.L."/>
            <person name="Yang Q."/>
            <person name="Yu C."/>
            <person name="Zafar N."/>
            <person name="Zhou L."/>
            <person name="Kuske C.R."/>
        </authorList>
    </citation>
    <scope>NUCLEOTIDE SEQUENCE [LARGE SCALE GENOMIC DNA]</scope>
    <source>
        <strain evidence="7">ATCC 51196 / DSM 11244 / BCRC 80197 / JCM 7670 / NBRC 15755 / NCIMB 13165 / 161</strain>
    </source>
</reference>
<dbReference type="InterPro" id="IPR001867">
    <property type="entry name" value="OmpR/PhoB-type_DNA-bd"/>
</dbReference>
<dbReference type="GO" id="GO:0000156">
    <property type="term" value="F:phosphorelay response regulator activity"/>
    <property type="evidence" value="ECO:0007669"/>
    <property type="project" value="TreeGrafter"/>
</dbReference>
<protein>
    <submittedName>
        <fullName evidence="6">Two-component osmotic transcriptional regulator kdpE, winged helix family</fullName>
    </submittedName>
</protein>
<dbReference type="EMBL" id="CP001472">
    <property type="protein sequence ID" value="ACO34355.1"/>
    <property type="molecule type" value="Genomic_DNA"/>
</dbReference>
<evidence type="ECO:0000259" key="5">
    <source>
        <dbReference type="PROSITE" id="PS51755"/>
    </source>
</evidence>
<dbReference type="PROSITE" id="PS50110">
    <property type="entry name" value="RESPONSE_REGULATORY"/>
    <property type="match status" value="1"/>
</dbReference>
<dbReference type="Pfam" id="PF00486">
    <property type="entry name" value="Trans_reg_C"/>
    <property type="match status" value="1"/>
</dbReference>
<dbReference type="PANTHER" id="PTHR48111:SF50">
    <property type="entry name" value="KDP OPERON TRANSCRIPTIONAL REGULATORY PROTEIN KDPE"/>
    <property type="match status" value="1"/>
</dbReference>
<dbReference type="PROSITE" id="PS51755">
    <property type="entry name" value="OMPR_PHOB"/>
    <property type="match status" value="1"/>
</dbReference>
<feature type="domain" description="Response regulatory" evidence="4">
    <location>
        <begin position="2"/>
        <end position="115"/>
    </location>
</feature>
<evidence type="ECO:0000313" key="6">
    <source>
        <dbReference type="EMBL" id="ACO34355.1"/>
    </source>
</evidence>
<dbReference type="AlphaFoldDB" id="C1FA44"/>
<sequence length="231" mass="26425">MRILVVDDEPQIVRVLRAALQSNDYEIFTASNGAEALQVYLEVNPALVITDLAMPEMDGVALTREIRQRASTPVIVVSVRNQEREKIRALDEGADDYITKPFAIQELLARVRVQLRRASERESEVDYARPFITAGDFEINTERHIVRLRGEEIRLTPKEFDLLLQFARNPERVLTHKTLLKAIWGPAGIDQQESLRVLVGQLRKKIERGPGTPQYIQTEPWIGYRFVPVAQ</sequence>